<organism evidence="2 3">
    <name type="scientific">Hapsidospora chrysogenum (strain ATCC 11550 / CBS 779.69 / DSM 880 / IAM 14645 / JCM 23072 / IMI 49137)</name>
    <name type="common">Acremonium chrysogenum</name>
    <dbReference type="NCBI Taxonomy" id="857340"/>
    <lineage>
        <taxon>Eukaryota</taxon>
        <taxon>Fungi</taxon>
        <taxon>Dikarya</taxon>
        <taxon>Ascomycota</taxon>
        <taxon>Pezizomycotina</taxon>
        <taxon>Sordariomycetes</taxon>
        <taxon>Hypocreomycetidae</taxon>
        <taxon>Hypocreales</taxon>
        <taxon>Bionectriaceae</taxon>
        <taxon>Hapsidospora</taxon>
    </lineage>
</organism>
<name>A0A086T6Q6_HAPC1</name>
<dbReference type="EMBL" id="JPKY01000038">
    <property type="protein sequence ID" value="KFH45038.1"/>
    <property type="molecule type" value="Genomic_DNA"/>
</dbReference>
<feature type="compositionally biased region" description="Low complexity" evidence="1">
    <location>
        <begin position="426"/>
        <end position="445"/>
    </location>
</feature>
<comment type="caution">
    <text evidence="2">The sequence shown here is derived from an EMBL/GenBank/DDBJ whole genome shotgun (WGS) entry which is preliminary data.</text>
</comment>
<dbReference type="HOGENOM" id="CLU_037649_0_0_1"/>
<keyword evidence="3" id="KW-1185">Reference proteome</keyword>
<feature type="compositionally biased region" description="Polar residues" evidence="1">
    <location>
        <begin position="403"/>
        <end position="423"/>
    </location>
</feature>
<evidence type="ECO:0008006" key="4">
    <source>
        <dbReference type="Google" id="ProtNLM"/>
    </source>
</evidence>
<evidence type="ECO:0000313" key="3">
    <source>
        <dbReference type="Proteomes" id="UP000029964"/>
    </source>
</evidence>
<protein>
    <recommendedName>
        <fullName evidence="4">Mei5 protein</fullName>
    </recommendedName>
</protein>
<feature type="compositionally biased region" description="Polar residues" evidence="1">
    <location>
        <begin position="15"/>
        <end position="29"/>
    </location>
</feature>
<dbReference type="AlphaFoldDB" id="A0A086T6Q6"/>
<dbReference type="OrthoDB" id="5421041at2759"/>
<evidence type="ECO:0000256" key="1">
    <source>
        <dbReference type="SAM" id="MobiDB-lite"/>
    </source>
</evidence>
<feature type="region of interest" description="Disordered" evidence="1">
    <location>
        <begin position="1"/>
        <end position="30"/>
    </location>
</feature>
<feature type="region of interest" description="Disordered" evidence="1">
    <location>
        <begin position="110"/>
        <end position="129"/>
    </location>
</feature>
<feature type="region of interest" description="Disordered" evidence="1">
    <location>
        <begin position="498"/>
        <end position="535"/>
    </location>
</feature>
<proteinExistence type="predicted"/>
<feature type="compositionally biased region" description="Basic and acidic residues" evidence="1">
    <location>
        <begin position="498"/>
        <end position="526"/>
    </location>
</feature>
<accession>A0A086T6Q6</accession>
<gene>
    <name evidence="2" type="ORF">ACRE_041120</name>
</gene>
<dbReference type="Proteomes" id="UP000029964">
    <property type="component" value="Unassembled WGS sequence"/>
</dbReference>
<reference evidence="3" key="1">
    <citation type="journal article" date="2014" name="Genome Announc.">
        <title>Genome sequence and annotation of Acremonium chrysogenum, producer of the beta-lactam antibiotic cephalosporin C.</title>
        <authorList>
            <person name="Terfehr D."/>
            <person name="Dahlmann T.A."/>
            <person name="Specht T."/>
            <person name="Zadra I."/>
            <person name="Kuernsteiner H."/>
            <person name="Kueck U."/>
        </authorList>
    </citation>
    <scope>NUCLEOTIDE SEQUENCE [LARGE SCALE GENOMIC DNA]</scope>
    <source>
        <strain evidence="3">ATCC 11550 / CBS 779.69 / DSM 880 / IAM 14645 / JCM 23072 / IMI 49137</strain>
    </source>
</reference>
<sequence>MPSARVTAPPVTATKLPSNSSHPKTNGLNDSEDAVNGFIALVTNYCANGGYEKLKGLLKDHEALKKTLNDKEIANQENLKSIASLTQDVKNNEVQLSRSKHEVGALTKELEDLKANNRKQSGQLQQSRKDMSQLLEDFKEKEAEVQRHHDSISELEKSTKEYEQEVEALKASLEAEKKTLSAQNDKIQALKGRLEQLESFSIQMVDCTTIQETGNASLGSIFDAAYKLMESFLFQDVAQATLNKFPLDAPTKIPLPASNTLPARQMRLATGLAVLGHALGRHIFQPLYISEDKDGLTASMAKVLDDNPELETHARGVVLNLLDDDILVAKGQARAQKAAMEVSRNVKTLLPAKMGDSFDKNLQLFCNQALETWLPLQRVADRVMVEFSYTESSEEWKELPIPSGTTTNNGQIDGSSSAKQAKNTSRHSNGSSSSSQPGPSGQRGSAPGGSSQGQSSIPRPASSNLGNHVYKVWPAIIVNDDDVTLLHHGFFLTEEQVKEAREEVAKGETERRENRMRTRRNTDANRTRSSTSFLA</sequence>
<feature type="region of interest" description="Disordered" evidence="1">
    <location>
        <begin position="140"/>
        <end position="159"/>
    </location>
</feature>
<feature type="region of interest" description="Disordered" evidence="1">
    <location>
        <begin position="395"/>
        <end position="462"/>
    </location>
</feature>
<dbReference type="Gene3D" id="1.10.287.1490">
    <property type="match status" value="1"/>
</dbReference>
<evidence type="ECO:0000313" key="2">
    <source>
        <dbReference type="EMBL" id="KFH45038.1"/>
    </source>
</evidence>